<comment type="caution">
    <text evidence="1">The sequence shown here is derived from an EMBL/GenBank/DDBJ whole genome shotgun (WGS) entry which is preliminary data.</text>
</comment>
<sequence>MESDRSNQLQEFVILFSTQLYENIKSFKFRFIIYLGNIGSIWRR</sequence>
<name>A0A8S1R0C8_9CILI</name>
<evidence type="ECO:0000313" key="1">
    <source>
        <dbReference type="EMBL" id="CAD8121486.1"/>
    </source>
</evidence>
<reference evidence="1" key="1">
    <citation type="submission" date="2021-01" db="EMBL/GenBank/DDBJ databases">
        <authorList>
            <consortium name="Genoscope - CEA"/>
            <person name="William W."/>
        </authorList>
    </citation>
    <scope>NUCLEOTIDE SEQUENCE</scope>
</reference>
<proteinExistence type="predicted"/>
<keyword evidence="2" id="KW-1185">Reference proteome</keyword>
<dbReference type="Proteomes" id="UP000692954">
    <property type="component" value="Unassembled WGS sequence"/>
</dbReference>
<gene>
    <name evidence="1" type="ORF">PSON_ATCC_30995.1.T1320138</name>
</gene>
<evidence type="ECO:0000313" key="2">
    <source>
        <dbReference type="Proteomes" id="UP000692954"/>
    </source>
</evidence>
<accession>A0A8S1R0C8</accession>
<organism evidence="1 2">
    <name type="scientific">Paramecium sonneborni</name>
    <dbReference type="NCBI Taxonomy" id="65129"/>
    <lineage>
        <taxon>Eukaryota</taxon>
        <taxon>Sar</taxon>
        <taxon>Alveolata</taxon>
        <taxon>Ciliophora</taxon>
        <taxon>Intramacronucleata</taxon>
        <taxon>Oligohymenophorea</taxon>
        <taxon>Peniculida</taxon>
        <taxon>Parameciidae</taxon>
        <taxon>Paramecium</taxon>
    </lineage>
</organism>
<dbReference type="EMBL" id="CAJJDN010000132">
    <property type="protein sequence ID" value="CAD8121486.1"/>
    <property type="molecule type" value="Genomic_DNA"/>
</dbReference>
<protein>
    <submittedName>
        <fullName evidence="1">Uncharacterized protein</fullName>
    </submittedName>
</protein>
<dbReference type="AlphaFoldDB" id="A0A8S1R0C8"/>